<feature type="compositionally biased region" description="Basic residues" evidence="7">
    <location>
        <begin position="1"/>
        <end position="10"/>
    </location>
</feature>
<feature type="region of interest" description="Disordered" evidence="7">
    <location>
        <begin position="439"/>
        <end position="527"/>
    </location>
</feature>
<evidence type="ECO:0000256" key="5">
    <source>
        <dbReference type="ARBA" id="ARBA00023242"/>
    </source>
</evidence>
<evidence type="ECO:0000256" key="1">
    <source>
        <dbReference type="ARBA" id="ARBA00004123"/>
    </source>
</evidence>
<feature type="compositionally biased region" description="Basic and acidic residues" evidence="7">
    <location>
        <begin position="439"/>
        <end position="450"/>
    </location>
</feature>
<keyword evidence="4" id="KW-0804">Transcription</keyword>
<evidence type="ECO:0008006" key="12">
    <source>
        <dbReference type="Google" id="ProtNLM"/>
    </source>
</evidence>
<gene>
    <name evidence="10" type="ORF">PV09_02695</name>
</gene>
<dbReference type="InterPro" id="IPR036390">
    <property type="entry name" value="WH_DNA-bd_sf"/>
</dbReference>
<evidence type="ECO:0000256" key="2">
    <source>
        <dbReference type="ARBA" id="ARBA00023015"/>
    </source>
</evidence>
<feature type="region of interest" description="Disordered" evidence="7">
    <location>
        <begin position="630"/>
        <end position="737"/>
    </location>
</feature>
<sequence length="816" mass="89071">MPPTGRRRRNKEPEQRVDADDADTTTPSRKRRRVNGSSNANAVSAASRNQRASAESDATIDNQEGDSSSNMDEAPEYKEAEAIIQRLRTAHYQVGVSIDYNNSIVPPNEQAYAKIAGRNWTYYVKDTSVVIGRPNNKPKREPVEEAGGTPVGVYDHGMMVNIDLGPDQQISRIHAEIYYESNEQKWFIRCNGRNGLHLDDMRLERGYVCALRSGMVISILGTQMIFILPNEPPEIHPVIRRSLLEDGDGEDEQYQPGDGAPKGTNVRLGGPPGNSYQGTSYPRTASGSGTQAAHALAALSSSQQAPGTPNTRPQPPLPKSKNSPAYTVKGVMIESTDEIDYSADSAKDIKPPHSYAQMIGQAILSREGENATLAQIYEFIKDHYAYFRHGGGGWQNSIRHNLSLSKHFEKIPRRTDEPGKGMKWQIVPEFREEYMKKNFHENRRPQRRLDSSGPNSPAMTGPGVQTERLVGALNADSTRIKRQSGSPTPPRHSYPAPNESFTPDRGPRNMQLQTGQLPSANGGAPVSAASELLTPTFDRANPLASQQTYSAGSRQGEALQNSAVDSPPTLTASGYDAVGNSNVFTPLPARQAPKPHLLSTIKPPSFYAKELFSSPAPFWKFAEIPGSTPLRPMADFSPGKFPKPAPADDEIKTDQDEPIEREHVPKKEEDDDVDDKAKVLASASGVEAESEPMLDEADPEAEIPPPSSPLGNKIADGLDQSPSRTVSRPVSRREPSSMANTVANGIMSNAPKLAPPPAQPKFNISAVNAPSFRMFGPVNGDLDEDDDEGIDLSKNSFQKIGQYHRVLNAARPTAPR</sequence>
<dbReference type="FunFam" id="1.10.10.10:FF:000030">
    <property type="entry name" value="Forkhead box protein K2"/>
    <property type="match status" value="1"/>
</dbReference>
<comment type="subcellular location">
    <subcellularLocation>
        <location evidence="1 6">Nucleus</location>
    </subcellularLocation>
</comment>
<dbReference type="SUPFAM" id="SSF49879">
    <property type="entry name" value="SMAD/FHA domain"/>
    <property type="match status" value="1"/>
</dbReference>
<dbReference type="PROSITE" id="PS00657">
    <property type="entry name" value="FORK_HEAD_1"/>
    <property type="match status" value="1"/>
</dbReference>
<feature type="compositionally biased region" description="Acidic residues" evidence="7">
    <location>
        <begin position="688"/>
        <end position="701"/>
    </location>
</feature>
<dbReference type="Gene3D" id="1.10.10.10">
    <property type="entry name" value="Winged helix-like DNA-binding domain superfamily/Winged helix DNA-binding domain"/>
    <property type="match status" value="1"/>
</dbReference>
<feature type="domain" description="FHA" evidence="8">
    <location>
        <begin position="129"/>
        <end position="203"/>
    </location>
</feature>
<protein>
    <recommendedName>
        <fullName evidence="12">Fork-head domain-containing protein</fullName>
    </recommendedName>
</protein>
<feature type="compositionally biased region" description="Low complexity" evidence="7">
    <location>
        <begin position="35"/>
        <end position="56"/>
    </location>
</feature>
<dbReference type="GO" id="GO:0000981">
    <property type="term" value="F:DNA-binding transcription factor activity, RNA polymerase II-specific"/>
    <property type="evidence" value="ECO:0007669"/>
    <property type="project" value="TreeGrafter"/>
</dbReference>
<evidence type="ECO:0000256" key="6">
    <source>
        <dbReference type="PROSITE-ProRule" id="PRU00089"/>
    </source>
</evidence>
<dbReference type="Pfam" id="PF00498">
    <property type="entry name" value="FHA"/>
    <property type="match status" value="1"/>
</dbReference>
<dbReference type="VEuPathDB" id="FungiDB:PV09_02695"/>
<evidence type="ECO:0000259" key="8">
    <source>
        <dbReference type="PROSITE" id="PS50006"/>
    </source>
</evidence>
<evidence type="ECO:0000256" key="7">
    <source>
        <dbReference type="SAM" id="MobiDB-lite"/>
    </source>
</evidence>
<reference evidence="10 11" key="1">
    <citation type="submission" date="2015-01" db="EMBL/GenBank/DDBJ databases">
        <title>The Genome Sequence of Ochroconis gallopava CBS43764.</title>
        <authorList>
            <consortium name="The Broad Institute Genomics Platform"/>
            <person name="Cuomo C."/>
            <person name="de Hoog S."/>
            <person name="Gorbushina A."/>
            <person name="Stielow B."/>
            <person name="Teixiera M."/>
            <person name="Abouelleil A."/>
            <person name="Chapman S.B."/>
            <person name="Priest M."/>
            <person name="Young S.K."/>
            <person name="Wortman J."/>
            <person name="Nusbaum C."/>
            <person name="Birren B."/>
        </authorList>
    </citation>
    <scope>NUCLEOTIDE SEQUENCE [LARGE SCALE GENOMIC DNA]</scope>
    <source>
        <strain evidence="10 11">CBS 43764</strain>
    </source>
</reference>
<dbReference type="InParanoid" id="A0A0D2B4Q4"/>
<dbReference type="InterPro" id="IPR001766">
    <property type="entry name" value="Fork_head_dom"/>
</dbReference>
<dbReference type="OrthoDB" id="5954824at2759"/>
<dbReference type="GO" id="GO:0005634">
    <property type="term" value="C:nucleus"/>
    <property type="evidence" value="ECO:0007669"/>
    <property type="project" value="UniProtKB-SubCell"/>
</dbReference>
<feature type="region of interest" description="Disordered" evidence="7">
    <location>
        <begin position="1"/>
        <end position="74"/>
    </location>
</feature>
<dbReference type="RefSeq" id="XP_016216088.1">
    <property type="nucleotide sequence ID" value="XM_016355782.1"/>
</dbReference>
<dbReference type="STRING" id="253628.A0A0D2B4Q4"/>
<keyword evidence="5 6" id="KW-0539">Nucleus</keyword>
<dbReference type="PRINTS" id="PR00053">
    <property type="entry name" value="FORKHEAD"/>
</dbReference>
<dbReference type="PANTHER" id="PTHR45881">
    <property type="entry name" value="CHECKPOINT SUPPRESSOR 1-LIKE, ISOFORM A-RELATED"/>
    <property type="match status" value="1"/>
</dbReference>
<dbReference type="PANTHER" id="PTHR45881:SF1">
    <property type="entry name" value="FORK HEAD PROTEIN HOMOLOG 2"/>
    <property type="match status" value="1"/>
</dbReference>
<evidence type="ECO:0000256" key="4">
    <source>
        <dbReference type="ARBA" id="ARBA00023163"/>
    </source>
</evidence>
<proteinExistence type="predicted"/>
<evidence type="ECO:0000313" key="10">
    <source>
        <dbReference type="EMBL" id="KIW06219.1"/>
    </source>
</evidence>
<accession>A0A0D2B4Q4</accession>
<feature type="compositionally biased region" description="Basic and acidic residues" evidence="7">
    <location>
        <begin position="649"/>
        <end position="668"/>
    </location>
</feature>
<dbReference type="InterPro" id="IPR000253">
    <property type="entry name" value="FHA_dom"/>
</dbReference>
<dbReference type="SUPFAM" id="SSF46785">
    <property type="entry name" value="Winged helix' DNA-binding domain"/>
    <property type="match status" value="1"/>
</dbReference>
<evidence type="ECO:0000313" key="11">
    <source>
        <dbReference type="Proteomes" id="UP000053259"/>
    </source>
</evidence>
<dbReference type="Gene3D" id="2.60.200.20">
    <property type="match status" value="1"/>
</dbReference>
<dbReference type="SMART" id="SM00339">
    <property type="entry name" value="FH"/>
    <property type="match status" value="1"/>
</dbReference>
<feature type="domain" description="Fork-head" evidence="9">
    <location>
        <begin position="350"/>
        <end position="445"/>
    </location>
</feature>
<organism evidence="10 11">
    <name type="scientific">Verruconis gallopava</name>
    <dbReference type="NCBI Taxonomy" id="253628"/>
    <lineage>
        <taxon>Eukaryota</taxon>
        <taxon>Fungi</taxon>
        <taxon>Dikarya</taxon>
        <taxon>Ascomycota</taxon>
        <taxon>Pezizomycotina</taxon>
        <taxon>Dothideomycetes</taxon>
        <taxon>Pleosporomycetidae</taxon>
        <taxon>Venturiales</taxon>
        <taxon>Sympoventuriaceae</taxon>
        <taxon>Verruconis</taxon>
    </lineage>
</organism>
<feature type="region of interest" description="Disordered" evidence="7">
    <location>
        <begin position="248"/>
        <end position="326"/>
    </location>
</feature>
<dbReference type="InterPro" id="IPR030456">
    <property type="entry name" value="TF_fork_head_CS_2"/>
</dbReference>
<keyword evidence="2" id="KW-0805">Transcription regulation</keyword>
<keyword evidence="3 6" id="KW-0238">DNA-binding</keyword>
<dbReference type="HOGENOM" id="CLU_007090_1_0_1"/>
<dbReference type="Proteomes" id="UP000053259">
    <property type="component" value="Unassembled WGS sequence"/>
</dbReference>
<dbReference type="CDD" id="cd00059">
    <property type="entry name" value="FH_FOX"/>
    <property type="match status" value="1"/>
</dbReference>
<dbReference type="GeneID" id="27310668"/>
<dbReference type="PROSITE" id="PS00658">
    <property type="entry name" value="FORK_HEAD_2"/>
    <property type="match status" value="1"/>
</dbReference>
<keyword evidence="11" id="KW-1185">Reference proteome</keyword>
<name>A0A0D2B4Q4_9PEZI</name>
<feature type="compositionally biased region" description="Polar residues" evidence="7">
    <location>
        <begin position="274"/>
        <end position="290"/>
    </location>
</feature>
<feature type="compositionally biased region" description="Polar residues" evidence="7">
    <location>
        <begin position="59"/>
        <end position="71"/>
    </location>
</feature>
<evidence type="ECO:0000256" key="3">
    <source>
        <dbReference type="ARBA" id="ARBA00023125"/>
    </source>
</evidence>
<dbReference type="SMART" id="SM00240">
    <property type="entry name" value="FHA"/>
    <property type="match status" value="1"/>
</dbReference>
<dbReference type="AlphaFoldDB" id="A0A0D2B4Q4"/>
<dbReference type="PROSITE" id="PS50006">
    <property type="entry name" value="FHA_DOMAIN"/>
    <property type="match status" value="1"/>
</dbReference>
<dbReference type="InterPro" id="IPR008984">
    <property type="entry name" value="SMAD_FHA_dom_sf"/>
</dbReference>
<feature type="compositionally biased region" description="Polar residues" evidence="7">
    <location>
        <begin position="510"/>
        <end position="519"/>
    </location>
</feature>
<dbReference type="InterPro" id="IPR036388">
    <property type="entry name" value="WH-like_DNA-bd_sf"/>
</dbReference>
<dbReference type="EMBL" id="KN847535">
    <property type="protein sequence ID" value="KIW06219.1"/>
    <property type="molecule type" value="Genomic_DNA"/>
</dbReference>
<dbReference type="GO" id="GO:0000978">
    <property type="term" value="F:RNA polymerase II cis-regulatory region sequence-specific DNA binding"/>
    <property type="evidence" value="ECO:0007669"/>
    <property type="project" value="TreeGrafter"/>
</dbReference>
<feature type="DNA-binding region" description="Fork-head" evidence="6">
    <location>
        <begin position="350"/>
        <end position="445"/>
    </location>
</feature>
<dbReference type="Pfam" id="PF00250">
    <property type="entry name" value="Forkhead"/>
    <property type="match status" value="1"/>
</dbReference>
<dbReference type="PROSITE" id="PS50039">
    <property type="entry name" value="FORK_HEAD_3"/>
    <property type="match status" value="1"/>
</dbReference>
<evidence type="ECO:0000259" key="9">
    <source>
        <dbReference type="PROSITE" id="PS50039"/>
    </source>
</evidence>
<dbReference type="InterPro" id="IPR018122">
    <property type="entry name" value="TF_fork_head_CS_1"/>
</dbReference>
<dbReference type="CDD" id="cd22701">
    <property type="entry name" value="FHA_FKH1-like"/>
    <property type="match status" value="1"/>
</dbReference>
<feature type="compositionally biased region" description="Low complexity" evidence="7">
    <location>
        <begin position="291"/>
        <end position="305"/>
    </location>
</feature>